<reference evidence="3 4" key="1">
    <citation type="submission" date="2024-09" db="EMBL/GenBank/DDBJ databases">
        <authorList>
            <person name="Sun Q."/>
            <person name="Mori K."/>
        </authorList>
    </citation>
    <scope>NUCLEOTIDE SEQUENCE [LARGE SCALE GENOMIC DNA]</scope>
    <source>
        <strain evidence="3 4">CCM 7765</strain>
    </source>
</reference>
<keyword evidence="3" id="KW-0121">Carboxypeptidase</keyword>
<dbReference type="Gene3D" id="3.40.710.10">
    <property type="entry name" value="DD-peptidase/beta-lactamase superfamily"/>
    <property type="match status" value="1"/>
</dbReference>
<evidence type="ECO:0000256" key="2">
    <source>
        <dbReference type="ARBA" id="ARBA00022801"/>
    </source>
</evidence>
<dbReference type="Gene3D" id="3.50.80.20">
    <property type="entry name" value="D-Ala-D-Ala carboxypeptidase C, peptidase S13"/>
    <property type="match status" value="1"/>
</dbReference>
<organism evidence="3 4">
    <name type="scientific">Olivibacter oleidegradans</name>
    <dbReference type="NCBI Taxonomy" id="760123"/>
    <lineage>
        <taxon>Bacteria</taxon>
        <taxon>Pseudomonadati</taxon>
        <taxon>Bacteroidota</taxon>
        <taxon>Sphingobacteriia</taxon>
        <taxon>Sphingobacteriales</taxon>
        <taxon>Sphingobacteriaceae</taxon>
        <taxon>Olivibacter</taxon>
    </lineage>
</organism>
<dbReference type="PRINTS" id="PR00922">
    <property type="entry name" value="DADACBPTASE3"/>
</dbReference>
<dbReference type="PANTHER" id="PTHR30023:SF0">
    <property type="entry name" value="PENICILLIN-SENSITIVE CARBOXYPEPTIDASE A"/>
    <property type="match status" value="1"/>
</dbReference>
<sequence>MVLSNAISIRFWLILIVFSLTTQSYAQSLEQKINIAYQQFESNPNLKYGTASLTVLDAKTGSVIFSKNGNTGLATASTLKTITSAAAFYLLGADYTYQTELYYTGQVVDGILNGDLVIKGSGDPSLGSDRFEQTKESLLLTQWTHAIVNAGIKKINGSIIGDDLLYGGQKAGPRWIWQDLGSYYGAGISGLNWRENLVDVHILPGRQVGAVTTLQSTVPNVSYLKIVNESTTGSPGSGDKVYPYSAPYSSLIYLRGTYGIDLKKPIQIALPDAAYDAALRLQLNLERQGVSVRQPATSGKLLKLSGKEVPSAGRTLFIHQSPTLKDLVYWFNQKSINLYGEALLKTIAQQKGSVLDTDDAADTMRDFWVNKLGLEKGSMRIFDGSGLSPENRVTTMAMAKILTSIKREPWFSDYYKSIPVYNGMKMKSGTIGGVLGYTGYQKASNGTELVFSLLVNNYEGTAYNMRQQMFRLLNALK</sequence>
<dbReference type="EC" id="3.4.16.4" evidence="3"/>
<protein>
    <submittedName>
        <fullName evidence="3">D-alanyl-D-alanine carboxypeptidase/D-alanyl-D-alanine-endopeptidase</fullName>
        <ecNumber evidence="3">3.4.16.4</ecNumber>
    </submittedName>
</protein>
<proteinExistence type="inferred from homology"/>
<accession>A0ABV6HE65</accession>
<comment type="similarity">
    <text evidence="1">Belongs to the peptidase S13 family.</text>
</comment>
<dbReference type="RefSeq" id="WP_130854794.1">
    <property type="nucleotide sequence ID" value="NZ_JBHLWO010000001.1"/>
</dbReference>
<evidence type="ECO:0000256" key="1">
    <source>
        <dbReference type="ARBA" id="ARBA00006096"/>
    </source>
</evidence>
<evidence type="ECO:0000313" key="3">
    <source>
        <dbReference type="EMBL" id="MFC0317178.1"/>
    </source>
</evidence>
<keyword evidence="4" id="KW-1185">Reference proteome</keyword>
<dbReference type="EMBL" id="JBHLWO010000001">
    <property type="protein sequence ID" value="MFC0317178.1"/>
    <property type="molecule type" value="Genomic_DNA"/>
</dbReference>
<comment type="caution">
    <text evidence="3">The sequence shown here is derived from an EMBL/GenBank/DDBJ whole genome shotgun (WGS) entry which is preliminary data.</text>
</comment>
<keyword evidence="3" id="KW-0645">Protease</keyword>
<evidence type="ECO:0000313" key="4">
    <source>
        <dbReference type="Proteomes" id="UP001589774"/>
    </source>
</evidence>
<dbReference type="PANTHER" id="PTHR30023">
    <property type="entry name" value="D-ALANYL-D-ALANINE CARBOXYPEPTIDASE"/>
    <property type="match status" value="1"/>
</dbReference>
<dbReference type="InterPro" id="IPR012338">
    <property type="entry name" value="Beta-lactam/transpept-like"/>
</dbReference>
<dbReference type="Pfam" id="PF02113">
    <property type="entry name" value="Peptidase_S13"/>
    <property type="match status" value="1"/>
</dbReference>
<dbReference type="Proteomes" id="UP001589774">
    <property type="component" value="Unassembled WGS sequence"/>
</dbReference>
<gene>
    <name evidence="3" type="primary">dacB</name>
    <name evidence="3" type="ORF">ACFFI0_02610</name>
</gene>
<name>A0ABV6HE65_9SPHI</name>
<dbReference type="GO" id="GO:0009002">
    <property type="term" value="F:serine-type D-Ala-D-Ala carboxypeptidase activity"/>
    <property type="evidence" value="ECO:0007669"/>
    <property type="project" value="UniProtKB-EC"/>
</dbReference>
<keyword evidence="2 3" id="KW-0378">Hydrolase</keyword>
<dbReference type="InterPro" id="IPR000667">
    <property type="entry name" value="Peptidase_S13"/>
</dbReference>
<dbReference type="SUPFAM" id="SSF56601">
    <property type="entry name" value="beta-lactamase/transpeptidase-like"/>
    <property type="match status" value="1"/>
</dbReference>
<dbReference type="NCBIfam" id="TIGR00666">
    <property type="entry name" value="PBP4"/>
    <property type="match status" value="1"/>
</dbReference>